<keyword evidence="2" id="KW-1133">Transmembrane helix</keyword>
<feature type="region of interest" description="Disordered" evidence="1">
    <location>
        <begin position="124"/>
        <end position="213"/>
    </location>
</feature>
<feature type="compositionally biased region" description="Pro residues" evidence="1">
    <location>
        <begin position="164"/>
        <end position="179"/>
    </location>
</feature>
<dbReference type="VEuPathDB" id="FungiDB:PTTG_08164"/>
<feature type="compositionally biased region" description="Pro residues" evidence="1">
    <location>
        <begin position="129"/>
        <end position="142"/>
    </location>
</feature>
<proteinExistence type="predicted"/>
<accession>A0A180H2M7</accession>
<keyword evidence="5" id="KW-1185">Reference proteome</keyword>
<organism evidence="3">
    <name type="scientific">Puccinia triticina (isolate 1-1 / race 1 (BBBD))</name>
    <name type="common">Brown leaf rust fungus</name>
    <dbReference type="NCBI Taxonomy" id="630390"/>
    <lineage>
        <taxon>Eukaryota</taxon>
        <taxon>Fungi</taxon>
        <taxon>Dikarya</taxon>
        <taxon>Basidiomycota</taxon>
        <taxon>Pucciniomycotina</taxon>
        <taxon>Pucciniomycetes</taxon>
        <taxon>Pucciniales</taxon>
        <taxon>Pucciniaceae</taxon>
        <taxon>Puccinia</taxon>
    </lineage>
</organism>
<keyword evidence="2" id="KW-0472">Membrane</keyword>
<dbReference type="Proteomes" id="UP000005240">
    <property type="component" value="Unassembled WGS sequence"/>
</dbReference>
<keyword evidence="2" id="KW-0812">Transmembrane</keyword>
<protein>
    <submittedName>
        <fullName evidence="3 4">Uncharacterized protein</fullName>
    </submittedName>
</protein>
<evidence type="ECO:0000313" key="4">
    <source>
        <dbReference type="EnsemblFungi" id="PTTG_08164-t43_1-p1"/>
    </source>
</evidence>
<feature type="transmembrane region" description="Helical" evidence="2">
    <location>
        <begin position="32"/>
        <end position="50"/>
    </location>
</feature>
<reference evidence="3" key="2">
    <citation type="submission" date="2016-05" db="EMBL/GenBank/DDBJ databases">
        <title>Comparative analysis highlights variable genome content of wheat rusts and divergence of the mating loci.</title>
        <authorList>
            <person name="Cuomo C.A."/>
            <person name="Bakkeren G."/>
            <person name="Szabo L."/>
            <person name="Khalil H."/>
            <person name="Joly D."/>
            <person name="Goldberg J."/>
            <person name="Young S."/>
            <person name="Zeng Q."/>
            <person name="Fellers J."/>
        </authorList>
    </citation>
    <scope>NUCLEOTIDE SEQUENCE [LARGE SCALE GENOMIC DNA]</scope>
    <source>
        <strain evidence="3">1-1 BBBD Race 1</strain>
    </source>
</reference>
<reference evidence="3" key="1">
    <citation type="submission" date="2009-11" db="EMBL/GenBank/DDBJ databases">
        <authorList>
            <consortium name="The Broad Institute Genome Sequencing Platform"/>
            <person name="Ward D."/>
            <person name="Feldgarden M."/>
            <person name="Earl A."/>
            <person name="Young S.K."/>
            <person name="Zeng Q."/>
            <person name="Koehrsen M."/>
            <person name="Alvarado L."/>
            <person name="Berlin A."/>
            <person name="Bochicchio J."/>
            <person name="Borenstein D."/>
            <person name="Chapman S.B."/>
            <person name="Chen Z."/>
            <person name="Engels R."/>
            <person name="Freedman E."/>
            <person name="Gellesch M."/>
            <person name="Goldberg J."/>
            <person name="Griggs A."/>
            <person name="Gujja S."/>
            <person name="Heilman E."/>
            <person name="Heiman D."/>
            <person name="Hepburn T."/>
            <person name="Howarth C."/>
            <person name="Jen D."/>
            <person name="Larson L."/>
            <person name="Lewis B."/>
            <person name="Mehta T."/>
            <person name="Park D."/>
            <person name="Pearson M."/>
            <person name="Roberts A."/>
            <person name="Saif S."/>
            <person name="Shea T."/>
            <person name="Shenoy N."/>
            <person name="Sisk P."/>
            <person name="Stolte C."/>
            <person name="Sykes S."/>
            <person name="Thomson T."/>
            <person name="Walk T."/>
            <person name="White J."/>
            <person name="Yandava C."/>
            <person name="Izard J."/>
            <person name="Baranova O.V."/>
            <person name="Blanton J.M."/>
            <person name="Tanner A.C."/>
            <person name="Dewhirst F.E."/>
            <person name="Haas B."/>
            <person name="Nusbaum C."/>
            <person name="Birren B."/>
        </authorList>
    </citation>
    <scope>NUCLEOTIDE SEQUENCE [LARGE SCALE GENOMIC DNA]</scope>
    <source>
        <strain evidence="3">1-1 BBBD Race 1</strain>
    </source>
</reference>
<name>A0A180H2M7_PUCT1</name>
<evidence type="ECO:0000256" key="1">
    <source>
        <dbReference type="SAM" id="MobiDB-lite"/>
    </source>
</evidence>
<feature type="compositionally biased region" description="Low complexity" evidence="1">
    <location>
        <begin position="154"/>
        <end position="163"/>
    </location>
</feature>
<dbReference type="AlphaFoldDB" id="A0A180H2M7"/>
<evidence type="ECO:0000313" key="5">
    <source>
        <dbReference type="Proteomes" id="UP000005240"/>
    </source>
</evidence>
<dbReference type="EnsemblFungi" id="PTTG_08164-t43_1">
    <property type="protein sequence ID" value="PTTG_08164-t43_1-p1"/>
    <property type="gene ID" value="PTTG_08164"/>
</dbReference>
<dbReference type="EMBL" id="ADAS02000005">
    <property type="protein sequence ID" value="OAV98878.1"/>
    <property type="molecule type" value="Genomic_DNA"/>
</dbReference>
<evidence type="ECO:0000256" key="2">
    <source>
        <dbReference type="SAM" id="Phobius"/>
    </source>
</evidence>
<reference evidence="4" key="4">
    <citation type="submission" date="2025-05" db="UniProtKB">
        <authorList>
            <consortium name="EnsemblFungi"/>
        </authorList>
    </citation>
    <scope>IDENTIFICATION</scope>
    <source>
        <strain evidence="4">isolate 1-1 / race 1 (BBBD)</strain>
    </source>
</reference>
<reference evidence="4 5" key="3">
    <citation type="journal article" date="2017" name="G3 (Bethesda)">
        <title>Comparative analysis highlights variable genome content of wheat rusts and divergence of the mating loci.</title>
        <authorList>
            <person name="Cuomo C.A."/>
            <person name="Bakkeren G."/>
            <person name="Khalil H.B."/>
            <person name="Panwar V."/>
            <person name="Joly D."/>
            <person name="Linning R."/>
            <person name="Sakthikumar S."/>
            <person name="Song X."/>
            <person name="Adiconis X."/>
            <person name="Fan L."/>
            <person name="Goldberg J.M."/>
            <person name="Levin J.Z."/>
            <person name="Young S."/>
            <person name="Zeng Q."/>
            <person name="Anikster Y."/>
            <person name="Bruce M."/>
            <person name="Wang M."/>
            <person name="Yin C."/>
            <person name="McCallum B."/>
            <person name="Szabo L.J."/>
            <person name="Hulbert S."/>
            <person name="Chen X."/>
            <person name="Fellers J.P."/>
        </authorList>
    </citation>
    <scope>NUCLEOTIDE SEQUENCE</scope>
    <source>
        <strain evidence="5">Isolate 1-1 / race 1 (BBBD)</strain>
        <strain evidence="4">isolate 1-1 / race 1 (BBBD)</strain>
    </source>
</reference>
<sequence>MPPGQKAVTRTRGRRPEAVRATQIGWDHGRNFILVLLILALWVLPGLPVCGDNGITGYVKPTWNSLLPPLSPPSRGKWVETTGKPIVSTCPGFPRHSNGENDEDSTAASGILVETVPLAYESDKLIPSPATPPSDPSVPLPHGPRRLTFTPSTPHAFLPTPTHTHPPWPPLAPPPPVPQLDPESMRAANNNQVAGKQHQPASGAVGQQPPQANVRVRLLVPPAAC</sequence>
<gene>
    <name evidence="3" type="ORF">PTTG_08164</name>
</gene>
<evidence type="ECO:0000313" key="3">
    <source>
        <dbReference type="EMBL" id="OAV98878.1"/>
    </source>
</evidence>